<proteinExistence type="predicted"/>
<name>A0A4Z2E5U8_9TELE</name>
<reference evidence="2 3" key="1">
    <citation type="submission" date="2019-03" db="EMBL/GenBank/DDBJ databases">
        <title>First draft genome of Liparis tanakae, snailfish: a comprehensive survey of snailfish specific genes.</title>
        <authorList>
            <person name="Kim W."/>
            <person name="Song I."/>
            <person name="Jeong J.-H."/>
            <person name="Kim D."/>
            <person name="Kim S."/>
            <person name="Ryu S."/>
            <person name="Song J.Y."/>
            <person name="Lee S.K."/>
        </authorList>
    </citation>
    <scope>NUCLEOTIDE SEQUENCE [LARGE SCALE GENOMIC DNA]</scope>
    <source>
        <tissue evidence="2">Muscle</tissue>
    </source>
</reference>
<dbReference type="EMBL" id="SRLO01017575">
    <property type="protein sequence ID" value="TNN23722.1"/>
    <property type="molecule type" value="Genomic_DNA"/>
</dbReference>
<comment type="caution">
    <text evidence="2">The sequence shown here is derived from an EMBL/GenBank/DDBJ whole genome shotgun (WGS) entry which is preliminary data.</text>
</comment>
<accession>A0A4Z2E5U8</accession>
<organism evidence="2 3">
    <name type="scientific">Liparis tanakae</name>
    <name type="common">Tanaka's snailfish</name>
    <dbReference type="NCBI Taxonomy" id="230148"/>
    <lineage>
        <taxon>Eukaryota</taxon>
        <taxon>Metazoa</taxon>
        <taxon>Chordata</taxon>
        <taxon>Craniata</taxon>
        <taxon>Vertebrata</taxon>
        <taxon>Euteleostomi</taxon>
        <taxon>Actinopterygii</taxon>
        <taxon>Neopterygii</taxon>
        <taxon>Teleostei</taxon>
        <taxon>Neoteleostei</taxon>
        <taxon>Acanthomorphata</taxon>
        <taxon>Eupercaria</taxon>
        <taxon>Perciformes</taxon>
        <taxon>Cottioidei</taxon>
        <taxon>Cottales</taxon>
        <taxon>Liparidae</taxon>
        <taxon>Liparis</taxon>
    </lineage>
</organism>
<evidence type="ECO:0000313" key="3">
    <source>
        <dbReference type="Proteomes" id="UP000314294"/>
    </source>
</evidence>
<dbReference type="AlphaFoldDB" id="A0A4Z2E5U8"/>
<feature type="region of interest" description="Disordered" evidence="1">
    <location>
        <begin position="1"/>
        <end position="47"/>
    </location>
</feature>
<evidence type="ECO:0000313" key="2">
    <source>
        <dbReference type="EMBL" id="TNN23722.1"/>
    </source>
</evidence>
<dbReference type="Proteomes" id="UP000314294">
    <property type="component" value="Unassembled WGS sequence"/>
</dbReference>
<sequence length="92" mass="9897">MPLSPPGKHKDVKGRVAAEGKVPSLSAMGSVETSNASQKPGGGVRKRIESRLRDLGEDVGGRVASGGWRAALKRTELCWFGERRSNLLRRVS</sequence>
<gene>
    <name evidence="2" type="ORF">EYF80_066156</name>
</gene>
<keyword evidence="3" id="KW-1185">Reference proteome</keyword>
<evidence type="ECO:0000256" key="1">
    <source>
        <dbReference type="SAM" id="MobiDB-lite"/>
    </source>
</evidence>
<protein>
    <submittedName>
        <fullName evidence="2">Uncharacterized protein</fullName>
    </submittedName>
</protein>